<comment type="subcellular location">
    <subcellularLocation>
        <location evidence="1">Membrane</location>
        <topology evidence="1">Multi-pass membrane protein</topology>
    </subcellularLocation>
</comment>
<feature type="transmembrane region" description="Helical" evidence="6">
    <location>
        <begin position="357"/>
        <end position="378"/>
    </location>
</feature>
<reference evidence="7" key="1">
    <citation type="submission" date="2022-10" db="EMBL/GenBank/DDBJ databases">
        <title>Culturing micro-colonial fungi from biological soil crusts in the Mojave desert and describing Neophaeococcomyces mojavensis, and introducing the new genera and species Taxawa tesnikishii.</title>
        <authorList>
            <person name="Kurbessoian T."/>
            <person name="Stajich J.E."/>
        </authorList>
    </citation>
    <scope>NUCLEOTIDE SEQUENCE</scope>
    <source>
        <strain evidence="7">TK_41</strain>
    </source>
</reference>
<evidence type="ECO:0000313" key="7">
    <source>
        <dbReference type="EMBL" id="KAJ9611329.1"/>
    </source>
</evidence>
<evidence type="ECO:0000313" key="8">
    <source>
        <dbReference type="Proteomes" id="UP001172673"/>
    </source>
</evidence>
<feature type="transmembrane region" description="Helical" evidence="6">
    <location>
        <begin position="477"/>
        <end position="496"/>
    </location>
</feature>
<feature type="transmembrane region" description="Helical" evidence="6">
    <location>
        <begin position="508"/>
        <end position="527"/>
    </location>
</feature>
<evidence type="ECO:0000256" key="2">
    <source>
        <dbReference type="ARBA" id="ARBA00022448"/>
    </source>
</evidence>
<keyword evidence="2" id="KW-0813">Transport</keyword>
<dbReference type="AlphaFoldDB" id="A0AA39CKI4"/>
<evidence type="ECO:0000256" key="3">
    <source>
        <dbReference type="ARBA" id="ARBA00022692"/>
    </source>
</evidence>
<feature type="transmembrane region" description="Helical" evidence="6">
    <location>
        <begin position="264"/>
        <end position="284"/>
    </location>
</feature>
<dbReference type="Gene3D" id="1.20.1740.10">
    <property type="entry name" value="Amino acid/polyamine transporter I"/>
    <property type="match status" value="1"/>
</dbReference>
<dbReference type="GO" id="GO:0022857">
    <property type="term" value="F:transmembrane transporter activity"/>
    <property type="evidence" value="ECO:0007669"/>
    <property type="project" value="InterPro"/>
</dbReference>
<keyword evidence="8" id="KW-1185">Reference proteome</keyword>
<keyword evidence="5 6" id="KW-0472">Membrane</keyword>
<dbReference type="EMBL" id="JAPDRK010000006">
    <property type="protein sequence ID" value="KAJ9611329.1"/>
    <property type="molecule type" value="Genomic_DNA"/>
</dbReference>
<protein>
    <recommendedName>
        <fullName evidence="9">Choline transport protein</fullName>
    </recommendedName>
</protein>
<feature type="transmembrane region" description="Helical" evidence="6">
    <location>
        <begin position="409"/>
        <end position="429"/>
    </location>
</feature>
<evidence type="ECO:0000256" key="1">
    <source>
        <dbReference type="ARBA" id="ARBA00004141"/>
    </source>
</evidence>
<feature type="transmembrane region" description="Helical" evidence="6">
    <location>
        <begin position="305"/>
        <end position="328"/>
    </location>
</feature>
<evidence type="ECO:0000256" key="4">
    <source>
        <dbReference type="ARBA" id="ARBA00022989"/>
    </source>
</evidence>
<proteinExistence type="predicted"/>
<dbReference type="Pfam" id="PF13520">
    <property type="entry name" value="AA_permease_2"/>
    <property type="match status" value="1"/>
</dbReference>
<gene>
    <name evidence="7" type="ORF">H2200_004513</name>
</gene>
<feature type="transmembrane region" description="Helical" evidence="6">
    <location>
        <begin position="48"/>
        <end position="65"/>
    </location>
</feature>
<evidence type="ECO:0008006" key="9">
    <source>
        <dbReference type="Google" id="ProtNLM"/>
    </source>
</evidence>
<dbReference type="PIRSF" id="PIRSF006060">
    <property type="entry name" value="AA_transporter"/>
    <property type="match status" value="1"/>
</dbReference>
<organism evidence="7 8">
    <name type="scientific">Cladophialophora chaetospira</name>
    <dbReference type="NCBI Taxonomy" id="386627"/>
    <lineage>
        <taxon>Eukaryota</taxon>
        <taxon>Fungi</taxon>
        <taxon>Dikarya</taxon>
        <taxon>Ascomycota</taxon>
        <taxon>Pezizomycotina</taxon>
        <taxon>Eurotiomycetes</taxon>
        <taxon>Chaetothyriomycetidae</taxon>
        <taxon>Chaetothyriales</taxon>
        <taxon>Herpotrichiellaceae</taxon>
        <taxon>Cladophialophora</taxon>
    </lineage>
</organism>
<name>A0AA39CKI4_9EURO</name>
<comment type="caution">
    <text evidence="7">The sequence shown here is derived from an EMBL/GenBank/DDBJ whole genome shotgun (WGS) entry which is preliminary data.</text>
</comment>
<accession>A0AA39CKI4</accession>
<feature type="transmembrane region" description="Helical" evidence="6">
    <location>
        <begin position="435"/>
        <end position="457"/>
    </location>
</feature>
<feature type="transmembrane region" description="Helical" evidence="6">
    <location>
        <begin position="223"/>
        <end position="244"/>
    </location>
</feature>
<sequence>MDKNVSYRVDATDDAISDETTVLGEKTGTVADRNAMARLGKEQLFKRNFGFVSIFGFALIIMGTWEAVLATVAFGLGNGGPGGLIWTYIASYIGFMFISVSMAEMASMAPTSGKCRLYKKLSNRPTLTWRSTSGGQYHWVSEFAPPGAQKILSYFIGWFGILGYQMGTTIGAFIAGTMIQGAIVLNYPDTYHYERWHGTLIAMAITLSVAFFNIFLANHLPLVEGLILVLHIAGFVAIIVPLWVMAPRTPSSEVWTAFADENGWGSIGTACLIGIITSAGSMVGGDSAAHMAEELKSASKILPRAMIWTMAVNGLLGFIMLVTFLYTLGNLDEDLSSPTGYPIIQVFATATQSSGGAAGLTSILIVLGVCANLTTMAGSSRQLFSFARDKGVPFHRWVSRVPPGYDVPVNAIIVSALCSCIFHCINIGSAIAFNVIMSIGTVSLLTSYMVSIGSITWRRIKGLPLLPSKFSLGRWGLAVNIISVLFCAIVFVFAFFPPMPNPPAVAMNWAIAVYGGVVLFASLYFFFRARKVYVGPVAYVDKSI</sequence>
<evidence type="ECO:0000256" key="5">
    <source>
        <dbReference type="ARBA" id="ARBA00023136"/>
    </source>
</evidence>
<dbReference type="PANTHER" id="PTHR45649:SF2">
    <property type="entry name" value="ACID PERMEASE, PUTATIVE-RELATED"/>
    <property type="match status" value="1"/>
</dbReference>
<feature type="transmembrane region" description="Helical" evidence="6">
    <location>
        <begin position="196"/>
        <end position="216"/>
    </location>
</feature>
<dbReference type="GO" id="GO:0016020">
    <property type="term" value="C:membrane"/>
    <property type="evidence" value="ECO:0007669"/>
    <property type="project" value="UniProtKB-SubCell"/>
</dbReference>
<dbReference type="Proteomes" id="UP001172673">
    <property type="component" value="Unassembled WGS sequence"/>
</dbReference>
<dbReference type="PANTHER" id="PTHR45649">
    <property type="entry name" value="AMINO-ACID PERMEASE BAT1"/>
    <property type="match status" value="1"/>
</dbReference>
<evidence type="ECO:0000256" key="6">
    <source>
        <dbReference type="SAM" id="Phobius"/>
    </source>
</evidence>
<keyword evidence="3 6" id="KW-0812">Transmembrane</keyword>
<feature type="transmembrane region" description="Helical" evidence="6">
    <location>
        <begin position="151"/>
        <end position="176"/>
    </location>
</feature>
<dbReference type="InterPro" id="IPR002293">
    <property type="entry name" value="AA/rel_permease1"/>
</dbReference>
<keyword evidence="4 6" id="KW-1133">Transmembrane helix</keyword>
<feature type="transmembrane region" description="Helical" evidence="6">
    <location>
        <begin position="85"/>
        <end position="106"/>
    </location>
</feature>